<dbReference type="Gene3D" id="3.40.50.300">
    <property type="entry name" value="P-loop containing nucleotide triphosphate hydrolases"/>
    <property type="match status" value="1"/>
</dbReference>
<dbReference type="OrthoDB" id="5296079at2"/>
<proteinExistence type="predicted"/>
<dbReference type="SUPFAM" id="SSF52540">
    <property type="entry name" value="P-loop containing nucleoside triphosphate hydrolases"/>
    <property type="match status" value="1"/>
</dbReference>
<accession>A0A5P9NNK2</accession>
<organism evidence="1 2">
    <name type="scientific">Halioglobus maricola</name>
    <dbReference type="NCBI Taxonomy" id="2601894"/>
    <lineage>
        <taxon>Bacteria</taxon>
        <taxon>Pseudomonadati</taxon>
        <taxon>Pseudomonadota</taxon>
        <taxon>Gammaproteobacteria</taxon>
        <taxon>Cellvibrionales</taxon>
        <taxon>Halieaceae</taxon>
        <taxon>Halioglobus</taxon>
    </lineage>
</organism>
<sequence length="174" mass="19638">MLEALCAPEVLKLTKIVIFGNSSSGKSTLAKNLCRSEKLAHFDLDTVAWKPVSPPERRSLAESRMEIDGFVASNSNWVIEGCYSDLIEFVLSEAAELVYMDLPIEACIANAKRRPWESHKYESKKAQDENLPMLIEWISQYESRNDTFSRSAHQGLLERFSGKKTVFTGNEVCT</sequence>
<dbReference type="Proteomes" id="UP000326287">
    <property type="component" value="Chromosome"/>
</dbReference>
<protein>
    <submittedName>
        <fullName evidence="1">Shikimate kinase</fullName>
    </submittedName>
</protein>
<dbReference type="InterPro" id="IPR052922">
    <property type="entry name" value="Cytidylate_Kinase-2"/>
</dbReference>
<keyword evidence="1" id="KW-0418">Kinase</keyword>
<dbReference type="KEGG" id="halc:EY643_16190"/>
<dbReference type="GO" id="GO:0016301">
    <property type="term" value="F:kinase activity"/>
    <property type="evidence" value="ECO:0007669"/>
    <property type="project" value="UniProtKB-KW"/>
</dbReference>
<dbReference type="PANTHER" id="PTHR37816:SF2">
    <property type="entry name" value="DNA TOPOLOGY MODULATION PROTEIN FLAR-RELATED PROTEIN"/>
    <property type="match status" value="1"/>
</dbReference>
<evidence type="ECO:0000313" key="1">
    <source>
        <dbReference type="EMBL" id="QFU77066.1"/>
    </source>
</evidence>
<dbReference type="PANTHER" id="PTHR37816">
    <property type="entry name" value="YALI0E33011P"/>
    <property type="match status" value="1"/>
</dbReference>
<dbReference type="EMBL" id="CP036422">
    <property type="protein sequence ID" value="QFU77066.1"/>
    <property type="molecule type" value="Genomic_DNA"/>
</dbReference>
<reference evidence="1 2" key="1">
    <citation type="submission" date="2019-02" db="EMBL/GenBank/DDBJ databases">
        <authorList>
            <person name="Li S.-H."/>
        </authorList>
    </citation>
    <scope>NUCLEOTIDE SEQUENCE [LARGE SCALE GENOMIC DNA]</scope>
    <source>
        <strain evidence="1 2">IMCC14385</strain>
    </source>
</reference>
<name>A0A5P9NNK2_9GAMM</name>
<keyword evidence="1" id="KW-0808">Transferase</keyword>
<keyword evidence="2" id="KW-1185">Reference proteome</keyword>
<dbReference type="AlphaFoldDB" id="A0A5P9NNK2"/>
<gene>
    <name evidence="1" type="ORF">EY643_16190</name>
</gene>
<evidence type="ECO:0000313" key="2">
    <source>
        <dbReference type="Proteomes" id="UP000326287"/>
    </source>
</evidence>
<dbReference type="InterPro" id="IPR027417">
    <property type="entry name" value="P-loop_NTPase"/>
</dbReference>